<comment type="catalytic activity">
    <reaction evidence="8 10">
        <text>oxaloacetate + H(+) = pyruvate + CO2</text>
        <dbReference type="Rhea" id="RHEA:15641"/>
        <dbReference type="ChEBI" id="CHEBI:15361"/>
        <dbReference type="ChEBI" id="CHEBI:15378"/>
        <dbReference type="ChEBI" id="CHEBI:16452"/>
        <dbReference type="ChEBI" id="CHEBI:16526"/>
        <dbReference type="EC" id="4.1.1.112"/>
    </reaction>
</comment>
<comment type="function">
    <text evidence="7 10">Catalyzes the aldol cleavage of 4-hydroxy-4-methyl-2-oxoglutarate (HMG) into 2 molecules of pyruvate. Also contains a secondary oxaloacetate (OAA) decarboxylase activity due to the common pyruvate enolate transition state formed following C-C bond cleavage in the retro-aldol and decarboxylation reactions.</text>
</comment>
<dbReference type="Gene3D" id="3.50.30.40">
    <property type="entry name" value="Ribonuclease E inhibitor RraA/RraA-like"/>
    <property type="match status" value="1"/>
</dbReference>
<dbReference type="GO" id="GO:0008428">
    <property type="term" value="F:ribonuclease inhibitor activity"/>
    <property type="evidence" value="ECO:0007669"/>
    <property type="project" value="InterPro"/>
</dbReference>
<evidence type="ECO:0000313" key="11">
    <source>
        <dbReference type="EMBL" id="SDX37203.1"/>
    </source>
</evidence>
<dbReference type="AlphaFoldDB" id="A0A1H3B5L3"/>
<protein>
    <recommendedName>
        <fullName evidence="10">4-hydroxy-4-methyl-2-oxoglutarate aldolase</fullName>
        <shortName evidence="10">HMG aldolase</shortName>
        <ecNumber evidence="10">4.1.1.112</ecNumber>
        <ecNumber evidence="10">4.1.3.17</ecNumber>
    </recommendedName>
    <alternativeName>
        <fullName evidence="10">Oxaloacetate decarboxylase</fullName>
    </alternativeName>
</protein>
<evidence type="ECO:0000256" key="8">
    <source>
        <dbReference type="ARBA" id="ARBA00047973"/>
    </source>
</evidence>
<organism evidence="11 12">
    <name type="scientific">Aidingimonas halophila</name>
    <dbReference type="NCBI Taxonomy" id="574349"/>
    <lineage>
        <taxon>Bacteria</taxon>
        <taxon>Pseudomonadati</taxon>
        <taxon>Pseudomonadota</taxon>
        <taxon>Gammaproteobacteria</taxon>
        <taxon>Oceanospirillales</taxon>
        <taxon>Halomonadaceae</taxon>
        <taxon>Aidingimonas</taxon>
    </lineage>
</organism>
<dbReference type="GO" id="GO:0046872">
    <property type="term" value="F:metal ion binding"/>
    <property type="evidence" value="ECO:0007669"/>
    <property type="project" value="UniProtKB-KW"/>
</dbReference>
<feature type="binding site" evidence="9">
    <location>
        <position position="98"/>
    </location>
    <ligand>
        <name>Mg(2+)</name>
        <dbReference type="ChEBI" id="CHEBI:18420"/>
    </ligand>
</feature>
<accession>A0A1H3B5L3</accession>
<evidence type="ECO:0000256" key="10">
    <source>
        <dbReference type="RuleBase" id="RU004338"/>
    </source>
</evidence>
<proteinExistence type="inferred from homology"/>
<dbReference type="Pfam" id="PF03737">
    <property type="entry name" value="RraA-like"/>
    <property type="match status" value="1"/>
</dbReference>
<comment type="catalytic activity">
    <reaction evidence="1 10">
        <text>4-hydroxy-4-methyl-2-oxoglutarate = 2 pyruvate</text>
        <dbReference type="Rhea" id="RHEA:22748"/>
        <dbReference type="ChEBI" id="CHEBI:15361"/>
        <dbReference type="ChEBI" id="CHEBI:58276"/>
        <dbReference type="EC" id="4.1.3.17"/>
    </reaction>
</comment>
<dbReference type="CDD" id="cd16841">
    <property type="entry name" value="RraA_family"/>
    <property type="match status" value="1"/>
</dbReference>
<evidence type="ECO:0000256" key="7">
    <source>
        <dbReference type="ARBA" id="ARBA00025046"/>
    </source>
</evidence>
<dbReference type="InterPro" id="IPR036704">
    <property type="entry name" value="RraA/RraA-like_sf"/>
</dbReference>
<dbReference type="PANTHER" id="PTHR33254">
    <property type="entry name" value="4-HYDROXY-4-METHYL-2-OXOGLUTARATE ALDOLASE 3-RELATED"/>
    <property type="match status" value="1"/>
</dbReference>
<dbReference type="EC" id="4.1.1.112" evidence="10"/>
<keyword evidence="12" id="KW-1185">Reference proteome</keyword>
<gene>
    <name evidence="11" type="ORF">SAMN05443545_105129</name>
</gene>
<keyword evidence="9" id="KW-0460">Magnesium</keyword>
<dbReference type="GO" id="GO:0051252">
    <property type="term" value="P:regulation of RNA metabolic process"/>
    <property type="evidence" value="ECO:0007669"/>
    <property type="project" value="InterPro"/>
</dbReference>
<dbReference type="SUPFAM" id="SSF89562">
    <property type="entry name" value="RraA-like"/>
    <property type="match status" value="1"/>
</dbReference>
<evidence type="ECO:0000256" key="2">
    <source>
        <dbReference type="ARBA" id="ARBA00001968"/>
    </source>
</evidence>
<evidence type="ECO:0000256" key="9">
    <source>
        <dbReference type="PIRSR" id="PIRSR605493-1"/>
    </source>
</evidence>
<dbReference type="InterPro" id="IPR010203">
    <property type="entry name" value="RraA"/>
</dbReference>
<comment type="subunit">
    <text evidence="4 10">Homotrimer.</text>
</comment>
<dbReference type="PANTHER" id="PTHR33254:SF4">
    <property type="entry name" value="4-HYDROXY-4-METHYL-2-OXOGLUTARATE ALDOLASE 3-RELATED"/>
    <property type="match status" value="1"/>
</dbReference>
<dbReference type="STRING" id="574349.SAMN05443545_105129"/>
<evidence type="ECO:0000256" key="4">
    <source>
        <dbReference type="ARBA" id="ARBA00011233"/>
    </source>
</evidence>
<evidence type="ECO:0000313" key="12">
    <source>
        <dbReference type="Proteomes" id="UP000198500"/>
    </source>
</evidence>
<sequence>MSHIITPDICDAHPQVEVLDPIFVNCGGPDAFYGPIRTVKCFEDNSRIKEAVAEPGEGAVLVVDAGGSTRCAVLGDMLAEQAAGNGWAGIVIYGCVRDIDVLAETDLGIQALGTHPRKSEKHGEGQRDVDVTFAGVTITPGQWLYADNNGILIADDRLPLEN</sequence>
<feature type="binding site" evidence="9">
    <location>
        <begin position="75"/>
        <end position="78"/>
    </location>
    <ligand>
        <name>substrate</name>
    </ligand>
</feature>
<dbReference type="Proteomes" id="UP000198500">
    <property type="component" value="Unassembled WGS sequence"/>
</dbReference>
<dbReference type="OrthoDB" id="943692at2"/>
<comment type="cofactor">
    <cofactor evidence="2 10">
        <name>a divalent metal cation</name>
        <dbReference type="ChEBI" id="CHEBI:60240"/>
    </cofactor>
</comment>
<evidence type="ECO:0000256" key="3">
    <source>
        <dbReference type="ARBA" id="ARBA00008621"/>
    </source>
</evidence>
<dbReference type="NCBIfam" id="TIGR01935">
    <property type="entry name" value="NOT-MenG"/>
    <property type="match status" value="1"/>
</dbReference>
<evidence type="ECO:0000256" key="5">
    <source>
        <dbReference type="ARBA" id="ARBA00022723"/>
    </source>
</evidence>
<evidence type="ECO:0000256" key="6">
    <source>
        <dbReference type="ARBA" id="ARBA00023239"/>
    </source>
</evidence>
<feature type="binding site" evidence="9">
    <location>
        <position position="97"/>
    </location>
    <ligand>
        <name>substrate</name>
    </ligand>
</feature>
<dbReference type="NCBIfam" id="NF006875">
    <property type="entry name" value="PRK09372.1"/>
    <property type="match status" value="1"/>
</dbReference>
<keyword evidence="6 10" id="KW-0456">Lyase</keyword>
<dbReference type="EMBL" id="FNNI01000005">
    <property type="protein sequence ID" value="SDX37203.1"/>
    <property type="molecule type" value="Genomic_DNA"/>
</dbReference>
<dbReference type="GO" id="GO:0047443">
    <property type="term" value="F:4-hydroxy-4-methyl-2-oxoglutarate aldolase activity"/>
    <property type="evidence" value="ECO:0007669"/>
    <property type="project" value="UniProtKB-EC"/>
</dbReference>
<reference evidence="11 12" key="1">
    <citation type="submission" date="2016-10" db="EMBL/GenBank/DDBJ databases">
        <authorList>
            <person name="de Groot N.N."/>
        </authorList>
    </citation>
    <scope>NUCLEOTIDE SEQUENCE [LARGE SCALE GENOMIC DNA]</scope>
    <source>
        <strain evidence="11 12">DSM 19219</strain>
    </source>
</reference>
<dbReference type="EC" id="4.1.3.17" evidence="10"/>
<dbReference type="GO" id="GO:0008948">
    <property type="term" value="F:oxaloacetate decarboxylase activity"/>
    <property type="evidence" value="ECO:0007669"/>
    <property type="project" value="UniProtKB-EC"/>
</dbReference>
<dbReference type="RefSeq" id="WP_092569525.1">
    <property type="nucleotide sequence ID" value="NZ_BMXH01000003.1"/>
</dbReference>
<evidence type="ECO:0000256" key="1">
    <source>
        <dbReference type="ARBA" id="ARBA00001342"/>
    </source>
</evidence>
<name>A0A1H3B5L3_9GAMM</name>
<comment type="cofactor">
    <cofactor evidence="9">
        <name>Mg(2+)</name>
        <dbReference type="ChEBI" id="CHEBI:18420"/>
    </cofactor>
</comment>
<comment type="similarity">
    <text evidence="3 10">Belongs to the class II aldolase/RraA-like family.</text>
</comment>
<keyword evidence="5 9" id="KW-0479">Metal-binding</keyword>
<dbReference type="InterPro" id="IPR005493">
    <property type="entry name" value="RraA/RraA-like"/>
</dbReference>